<dbReference type="PRINTS" id="PR00723">
    <property type="entry name" value="SUBTILISIN"/>
</dbReference>
<dbReference type="GO" id="GO:0005576">
    <property type="term" value="C:extracellular region"/>
    <property type="evidence" value="ECO:0007669"/>
    <property type="project" value="UniProtKB-SubCell"/>
</dbReference>
<evidence type="ECO:0000256" key="8">
    <source>
        <dbReference type="ARBA" id="ARBA00023145"/>
    </source>
</evidence>
<dbReference type="InterPro" id="IPR036852">
    <property type="entry name" value="Peptidase_S8/S53_dom_sf"/>
</dbReference>
<dbReference type="InterPro" id="IPR008979">
    <property type="entry name" value="Galactose-bd-like_sf"/>
</dbReference>
<dbReference type="PROSITE" id="PS51892">
    <property type="entry name" value="SUBTILASE"/>
    <property type="match status" value="1"/>
</dbReference>
<evidence type="ECO:0000256" key="1">
    <source>
        <dbReference type="ARBA" id="ARBA00004613"/>
    </source>
</evidence>
<evidence type="ECO:0000313" key="11">
    <source>
        <dbReference type="EMBL" id="CBM43232.1"/>
    </source>
</evidence>
<dbReference type="InterPro" id="IPR015500">
    <property type="entry name" value="Peptidase_S8_subtilisin-rel"/>
</dbReference>
<evidence type="ECO:0000256" key="2">
    <source>
        <dbReference type="ARBA" id="ARBA00011073"/>
    </source>
</evidence>
<keyword evidence="4 11" id="KW-0645">Protease</keyword>
<proteinExistence type="inferred from homology"/>
<sequence>MSHRAPRFRRRLVLALASASAAIVPMLAIGQASPLLAGDDAAYAGPSVDRFIVKFRDDAMPGVGQAALQRTLDTAASRLEVGVARAGGTRGKALGLQHVRRMGLGADVIRSSRGLDHIEARQLMQELANDPSVEYVEVDQRMRIALTPDDPHYARQWHYHEAVGGLNLPAAWDRATGRGVVVAVLDTGYVAHSDLAANTVAGYDFISDPAIAGDGNGRDANPSDPGDFHNGRGSSWHGTHVAGTIAAVANNAKGVAGVAHHARVQHLRVLGRGGGWSSDIADAIVWASGGSVAGVPTNATPANVINLSLGGSGACGTTTQNAINGAVSRGTVVVVAAGNANADVSHFNPGNCNNVISVAATNRQGARASYSNYGTLIDVSAPGGERGTAGVLSTLNSGTQGPGTENYAYYAGTSMAAPHVAGVVALIQSVAPKTPAEIEAILKSTARPLPGACSGGCGAGIIDANAALTAALGGGGTTPPPPTGPTSYTNTADYQIRDNATVRSPITISGRTGNARSTATVAVNIVHTYIGDLRVRLIAPDGSAYTLHNRTGGSADNIVTTYTVNLSSELINGTWNLEVFDAASGDIGYINSWTITP</sequence>
<evidence type="ECO:0000256" key="3">
    <source>
        <dbReference type="ARBA" id="ARBA00022525"/>
    </source>
</evidence>
<evidence type="ECO:0000256" key="5">
    <source>
        <dbReference type="ARBA" id="ARBA00022729"/>
    </source>
</evidence>
<dbReference type="InterPro" id="IPR002884">
    <property type="entry name" value="P_dom"/>
</dbReference>
<feature type="region of interest" description="Disordered" evidence="9">
    <location>
        <begin position="214"/>
        <end position="235"/>
    </location>
</feature>
<evidence type="ECO:0000256" key="7">
    <source>
        <dbReference type="ARBA" id="ARBA00022825"/>
    </source>
</evidence>
<dbReference type="Gene3D" id="3.40.50.200">
    <property type="entry name" value="Peptidase S8/S53 domain"/>
    <property type="match status" value="1"/>
</dbReference>
<dbReference type="SUPFAM" id="SSF52743">
    <property type="entry name" value="Subtilisin-like"/>
    <property type="match status" value="1"/>
</dbReference>
<protein>
    <submittedName>
        <fullName evidence="11">Serine protease</fullName>
    </submittedName>
</protein>
<dbReference type="GO" id="GO:0004252">
    <property type="term" value="F:serine-type endopeptidase activity"/>
    <property type="evidence" value="ECO:0007669"/>
    <property type="project" value="InterPro"/>
</dbReference>
<evidence type="ECO:0000256" key="4">
    <source>
        <dbReference type="ARBA" id="ARBA00022670"/>
    </source>
</evidence>
<dbReference type="InterPro" id="IPR023828">
    <property type="entry name" value="Peptidase_S8_Ser-AS"/>
</dbReference>
<dbReference type="AlphaFoldDB" id="D7GN86"/>
<dbReference type="SUPFAM" id="SSF49785">
    <property type="entry name" value="Galactose-binding domain-like"/>
    <property type="match status" value="1"/>
</dbReference>
<keyword evidence="5" id="KW-0732">Signal</keyword>
<accession>D7GN86</accession>
<feature type="domain" description="P/Homo B" evidence="10">
    <location>
        <begin position="477"/>
        <end position="597"/>
    </location>
</feature>
<name>D7GN86_9ZZZZ</name>
<dbReference type="PANTHER" id="PTHR43806">
    <property type="entry name" value="PEPTIDASE S8"/>
    <property type="match status" value="1"/>
</dbReference>
<evidence type="ECO:0000256" key="6">
    <source>
        <dbReference type="ARBA" id="ARBA00022801"/>
    </source>
</evidence>
<dbReference type="InterPro" id="IPR034176">
    <property type="entry name" value="Peptidases_S8_13"/>
</dbReference>
<keyword evidence="6" id="KW-0378">Hydrolase</keyword>
<dbReference type="FunFam" id="2.60.120.260:FF:000149">
    <property type="entry name" value="Leupeptin-inactivating enzyme 1"/>
    <property type="match status" value="1"/>
</dbReference>
<dbReference type="GO" id="GO:0006508">
    <property type="term" value="P:proteolysis"/>
    <property type="evidence" value="ECO:0007669"/>
    <property type="project" value="UniProtKB-KW"/>
</dbReference>
<reference evidence="11" key="1">
    <citation type="journal article" date="2011" name="Microb. Biotechnol.">
        <title>Enzymes for the laundry industries: tapping the vast metagenomic pool of alkaline proteases.</title>
        <authorList>
            <person name="Niehaus F."/>
            <person name="Gabor E."/>
            <person name="Wieland S."/>
            <person name="Siegert P."/>
            <person name="Maurer K.H."/>
            <person name="Eck J."/>
        </authorList>
    </citation>
    <scope>NUCLEOTIDE SEQUENCE</scope>
    <source>
        <strain evidence="11">SMalki007_M61_X13</strain>
    </source>
</reference>
<dbReference type="PROSITE" id="PS00138">
    <property type="entry name" value="SUBTILASE_SER"/>
    <property type="match status" value="1"/>
</dbReference>
<dbReference type="InterPro" id="IPR022398">
    <property type="entry name" value="Peptidase_S8_His-AS"/>
</dbReference>
<organism evidence="11">
    <name type="scientific">uncultured organism</name>
    <dbReference type="NCBI Taxonomy" id="155900"/>
    <lineage>
        <taxon>unclassified sequences</taxon>
        <taxon>environmental samples</taxon>
    </lineage>
</organism>
<keyword evidence="7" id="KW-0720">Serine protease</keyword>
<keyword evidence="8" id="KW-0865">Zymogen</keyword>
<dbReference type="Pfam" id="PF00082">
    <property type="entry name" value="Peptidase_S8"/>
    <property type="match status" value="1"/>
</dbReference>
<dbReference type="CDD" id="cd07496">
    <property type="entry name" value="Peptidases_S8_13"/>
    <property type="match status" value="1"/>
</dbReference>
<evidence type="ECO:0000256" key="9">
    <source>
        <dbReference type="SAM" id="MobiDB-lite"/>
    </source>
</evidence>
<dbReference type="InterPro" id="IPR000209">
    <property type="entry name" value="Peptidase_S8/S53_dom"/>
</dbReference>
<dbReference type="InterPro" id="IPR050131">
    <property type="entry name" value="Peptidase_S8_subtilisin-like"/>
</dbReference>
<comment type="similarity">
    <text evidence="2">Belongs to the peptidase S8 family.</text>
</comment>
<dbReference type="Pfam" id="PF01483">
    <property type="entry name" value="P_proprotein"/>
    <property type="match status" value="1"/>
</dbReference>
<dbReference type="PROSITE" id="PS00137">
    <property type="entry name" value="SUBTILASE_HIS"/>
    <property type="match status" value="1"/>
</dbReference>
<dbReference type="FunFam" id="3.40.50.200:FF:000022">
    <property type="entry name" value="Extracellular protease"/>
    <property type="match status" value="1"/>
</dbReference>
<dbReference type="PANTHER" id="PTHR43806:SF11">
    <property type="entry name" value="CEREVISIN-RELATED"/>
    <property type="match status" value="1"/>
</dbReference>
<dbReference type="Gene3D" id="2.60.120.260">
    <property type="entry name" value="Galactose-binding domain-like"/>
    <property type="match status" value="1"/>
</dbReference>
<comment type="subcellular location">
    <subcellularLocation>
        <location evidence="1">Secreted</location>
    </subcellularLocation>
</comment>
<evidence type="ECO:0000259" key="10">
    <source>
        <dbReference type="PROSITE" id="PS51829"/>
    </source>
</evidence>
<dbReference type="PROSITE" id="PS51829">
    <property type="entry name" value="P_HOMO_B"/>
    <property type="match status" value="1"/>
</dbReference>
<dbReference type="EMBL" id="FN908464">
    <property type="protein sequence ID" value="CBM43232.1"/>
    <property type="molecule type" value="Genomic_DNA"/>
</dbReference>
<keyword evidence="3" id="KW-0964">Secreted</keyword>